<dbReference type="KEGG" id="cml:BN424_2798"/>
<dbReference type="eggNOG" id="COG1061">
    <property type="taxonomic scope" value="Bacteria"/>
</dbReference>
<dbReference type="PROSITE" id="PS51194">
    <property type="entry name" value="HELICASE_CTER"/>
    <property type="match status" value="1"/>
</dbReference>
<dbReference type="REBASE" id="56781">
    <property type="entry name" value="Cma28ORF2962P"/>
</dbReference>
<evidence type="ECO:0000313" key="5">
    <source>
        <dbReference type="Proteomes" id="UP000000212"/>
    </source>
</evidence>
<dbReference type="InterPro" id="IPR014001">
    <property type="entry name" value="Helicase_ATP-bd"/>
</dbReference>
<feature type="domain" description="Helicase C-terminal" evidence="3">
    <location>
        <begin position="455"/>
        <end position="607"/>
    </location>
</feature>
<dbReference type="PROSITE" id="PS50035">
    <property type="entry name" value="PLD"/>
    <property type="match status" value="1"/>
</dbReference>
<dbReference type="GO" id="GO:0005829">
    <property type="term" value="C:cytosol"/>
    <property type="evidence" value="ECO:0007669"/>
    <property type="project" value="TreeGrafter"/>
</dbReference>
<dbReference type="SMART" id="SM00487">
    <property type="entry name" value="DEXDc"/>
    <property type="match status" value="1"/>
</dbReference>
<reference evidence="5" key="1">
    <citation type="journal article" date="2013" name="Genome Announc.">
        <title>Complete Chromosome Sequence of Carnobacterium maltaromaticum LMA 28.</title>
        <authorList>
            <person name="Cailliez-Grimal C."/>
            <person name="Chaillou S."/>
            <person name="Anba-Mondoloni J."/>
            <person name="Loux V."/>
            <person name="Afzal M.I."/>
            <person name="Rahman A."/>
            <person name="Kergourlay G."/>
            <person name="Champomier-Verges M.C."/>
            <person name="Zagorec M."/>
            <person name="Dalgaard P."/>
            <person name="Leisner J.J."/>
            <person name="Prevost H."/>
            <person name="Revol-Junelles A.M."/>
            <person name="Borges F."/>
        </authorList>
    </citation>
    <scope>NUCLEOTIDE SEQUENCE</scope>
    <source>
        <strain evidence="5">LMA28</strain>
    </source>
</reference>
<gene>
    <name evidence="4" type="primary">ssl-2</name>
    <name evidence="4" type="ORF">BN424_2798</name>
</gene>
<evidence type="ECO:0000259" key="1">
    <source>
        <dbReference type="PROSITE" id="PS50035"/>
    </source>
</evidence>
<dbReference type="GO" id="GO:0005524">
    <property type="term" value="F:ATP binding"/>
    <property type="evidence" value="ECO:0007669"/>
    <property type="project" value="InterPro"/>
</dbReference>
<dbReference type="Gene3D" id="3.40.50.300">
    <property type="entry name" value="P-loop containing nucleotide triphosphate hydrolases"/>
    <property type="match status" value="2"/>
</dbReference>
<dbReference type="Pfam" id="PF13091">
    <property type="entry name" value="PLDc_2"/>
    <property type="match status" value="1"/>
</dbReference>
<dbReference type="AlphaFoldDB" id="K8E602"/>
<dbReference type="Pfam" id="PF26350">
    <property type="entry name" value="DUF8090"/>
    <property type="match status" value="1"/>
</dbReference>
<dbReference type="PANTHER" id="PTHR47396">
    <property type="entry name" value="TYPE I RESTRICTION ENZYME ECOKI R PROTEIN"/>
    <property type="match status" value="1"/>
</dbReference>
<dbReference type="SUPFAM" id="SSF52540">
    <property type="entry name" value="P-loop containing nucleoside triphosphate hydrolases"/>
    <property type="match status" value="1"/>
</dbReference>
<dbReference type="InterPro" id="IPR021835">
    <property type="entry name" value="DUF3427"/>
</dbReference>
<dbReference type="InterPro" id="IPR001736">
    <property type="entry name" value="PLipase_D/transphosphatidylase"/>
</dbReference>
<dbReference type="CDD" id="cd09204">
    <property type="entry name" value="PLDc_N_DEXD_b2"/>
    <property type="match status" value="1"/>
</dbReference>
<evidence type="ECO:0000259" key="3">
    <source>
        <dbReference type="PROSITE" id="PS51194"/>
    </source>
</evidence>
<dbReference type="eggNOG" id="COG3886">
    <property type="taxonomic scope" value="Bacteria"/>
</dbReference>
<dbReference type="CDD" id="cd18032">
    <property type="entry name" value="DEXHc_RE_I_III_res"/>
    <property type="match status" value="1"/>
</dbReference>
<dbReference type="InterPro" id="IPR050742">
    <property type="entry name" value="Helicase_Restrict-Modif_Enz"/>
</dbReference>
<dbReference type="SUPFAM" id="SSF56024">
    <property type="entry name" value="Phospholipase D/nuclease"/>
    <property type="match status" value="1"/>
</dbReference>
<name>K8E602_CARML</name>
<dbReference type="InterPro" id="IPR001650">
    <property type="entry name" value="Helicase_C-like"/>
</dbReference>
<accession>K8E602</accession>
<evidence type="ECO:0000259" key="2">
    <source>
        <dbReference type="PROSITE" id="PS51192"/>
    </source>
</evidence>
<dbReference type="InterPro" id="IPR025202">
    <property type="entry name" value="PLD-like_dom"/>
</dbReference>
<dbReference type="EMBL" id="HE999757">
    <property type="protein sequence ID" value="CCO12220.2"/>
    <property type="molecule type" value="Genomic_DNA"/>
</dbReference>
<feature type="domain" description="Helicase ATP-binding" evidence="2">
    <location>
        <begin position="254"/>
        <end position="406"/>
    </location>
</feature>
<dbReference type="InterPro" id="IPR027417">
    <property type="entry name" value="P-loop_NTPase"/>
</dbReference>
<keyword evidence="5" id="KW-1185">Reference proteome</keyword>
<dbReference type="PANTHER" id="PTHR47396:SF1">
    <property type="entry name" value="ATP-DEPENDENT HELICASE IRC3-RELATED"/>
    <property type="match status" value="1"/>
</dbReference>
<dbReference type="SMART" id="SM00490">
    <property type="entry name" value="HELICc"/>
    <property type="match status" value="1"/>
</dbReference>
<proteinExistence type="predicted"/>
<dbReference type="Pfam" id="PF00271">
    <property type="entry name" value="Helicase_C"/>
    <property type="match status" value="1"/>
</dbReference>
<sequence length="979" mass="112765">MDNFIGQLKESLHKGFIDSSATMLETYKPELLINNREKNETVLATLLDELENCNTFIFSVAFITESGLASLKAHLLNLKSKGISGRILTSYYLSFNNPKVFKELMKLDNVEVRLTDSPGFHAKGYLFDNGEYSSVIIGSSNLTMNALKVNYEWNIKLTSHENGEIVKSLNQQISTLWEESIELTEEWISKYELMYTPIVNTKKVDQLNYQPKKITYKELAELEEEECSEYSISDKEYFIKPNKMQKKALKSIEEVRNNGENKALVISATGTGKTYLSAFDVRDFKPKRMLFIVHREQILRKAKSDFQKIIGGSEEDFGILSGNSKNTSAKYLFATIHTISKDSTLKEFSAETFDYILIDEVHKAGANSYLKVLDYFTPNFLLGMTATPERTDNFNIYDLFNYNIAYEIRLQEALEEDMLCPFHYFGVTDYVYEGKKDDDTSVLSKIAPEEHVNHIIEKIAYYGFSGDKVRGLIFCSRTSEAVELSSLLNERGFRTTSLIGADLPEHREEKITELESGQLDYIITVDIFNEGIDIPSVNQVIMLRQTKSSIIFIQQLGRGLRKDESKEFVTIIDFIGNYKTNYLIPIALSGDNSFNKDNIRRDMLDMNYIKGISTINFETVAKKRIFDSISDSNLTNLKKLKDSYEALKNRIGRVPYLIDYIKNFSVDPLVLINSSHTNYHLFLSKLKENPSTLTEYENQVLTMLSIEILNGKRVHELILLNKLEQNKKISMLEYKELLDNKEYISDEATIQSAVNILNLSFFKDGTKSKYGSQPLIRLTDGNTLVFTDQVEKSLENNNYFRNLFKDILSVGFKKNEDYVANSPLTLYKKYTRKDVCRLLNWEKDEQSTMYGYLVKHDTCPIFITYHKSDEVESSINYGDEFLNPDVLRWFTKSRRTLESKDVKKIINAEKNRVKIHIFVKKDNDEGTDFYYLGEAKVNNDSVEEGQMKGKEGELLSVVHMDMVMENTLDAKIYSYLKTE</sequence>
<dbReference type="HOGENOM" id="CLU_005588_1_0_9"/>
<dbReference type="InterPro" id="IPR058403">
    <property type="entry name" value="DUF8090"/>
</dbReference>
<dbReference type="GO" id="GO:0006793">
    <property type="term" value="P:phosphorus metabolic process"/>
    <property type="evidence" value="ECO:0007669"/>
    <property type="project" value="UniProtKB-ARBA"/>
</dbReference>
<dbReference type="Pfam" id="PF04851">
    <property type="entry name" value="ResIII"/>
    <property type="match status" value="1"/>
</dbReference>
<dbReference type="CDD" id="cd18799">
    <property type="entry name" value="SF2_C_EcoAI-like"/>
    <property type="match status" value="1"/>
</dbReference>
<dbReference type="Gene3D" id="3.30.870.10">
    <property type="entry name" value="Endonuclease Chain A"/>
    <property type="match status" value="1"/>
</dbReference>
<protein>
    <submittedName>
        <fullName evidence="4">Type III restriction enzyme, res subunit</fullName>
    </submittedName>
</protein>
<organism evidence="4 5">
    <name type="scientific">Carnobacterium maltaromaticum LMA28</name>
    <dbReference type="NCBI Taxonomy" id="1234679"/>
    <lineage>
        <taxon>Bacteria</taxon>
        <taxon>Bacillati</taxon>
        <taxon>Bacillota</taxon>
        <taxon>Bacilli</taxon>
        <taxon>Lactobacillales</taxon>
        <taxon>Carnobacteriaceae</taxon>
        <taxon>Carnobacterium</taxon>
    </lineage>
</organism>
<dbReference type="PROSITE" id="PS51192">
    <property type="entry name" value="HELICASE_ATP_BIND_1"/>
    <property type="match status" value="1"/>
</dbReference>
<dbReference type="GO" id="GO:0003677">
    <property type="term" value="F:DNA binding"/>
    <property type="evidence" value="ECO:0007669"/>
    <property type="project" value="InterPro"/>
</dbReference>
<evidence type="ECO:0000313" key="4">
    <source>
        <dbReference type="EMBL" id="CCO12220.2"/>
    </source>
</evidence>
<dbReference type="STRING" id="1234679.BN424_2798"/>
<dbReference type="OrthoDB" id="9802848at2"/>
<feature type="domain" description="PLD phosphodiesterase" evidence="1">
    <location>
        <begin position="121"/>
        <end position="146"/>
    </location>
</feature>
<dbReference type="Proteomes" id="UP000000212">
    <property type="component" value="Chromosome"/>
</dbReference>
<dbReference type="RefSeq" id="WP_016356593.1">
    <property type="nucleotide sequence ID" value="NC_019425.2"/>
</dbReference>
<dbReference type="InterPro" id="IPR006935">
    <property type="entry name" value="Helicase/UvrB_N"/>
</dbReference>
<dbReference type="GO" id="GO:0016787">
    <property type="term" value="F:hydrolase activity"/>
    <property type="evidence" value="ECO:0007669"/>
    <property type="project" value="InterPro"/>
</dbReference>
<dbReference type="Pfam" id="PF11907">
    <property type="entry name" value="DUF3427"/>
    <property type="match status" value="1"/>
</dbReference>